<dbReference type="PANTHER" id="PTHR43162">
    <property type="match status" value="1"/>
</dbReference>
<organism evidence="2 3">
    <name type="scientific">Roseateles depolymerans</name>
    <dbReference type="NCBI Taxonomy" id="76731"/>
    <lineage>
        <taxon>Bacteria</taxon>
        <taxon>Pseudomonadati</taxon>
        <taxon>Pseudomonadota</taxon>
        <taxon>Betaproteobacteria</taxon>
        <taxon>Burkholderiales</taxon>
        <taxon>Sphaerotilaceae</taxon>
        <taxon>Roseateles</taxon>
    </lineage>
</organism>
<reference evidence="2 3" key="1">
    <citation type="submission" date="2017-08" db="EMBL/GenBank/DDBJ databases">
        <title>Infants hospitalized years apart are colonized by the same room-sourced microbial strains.</title>
        <authorList>
            <person name="Brooks B."/>
            <person name="Olm M.R."/>
            <person name="Firek B.A."/>
            <person name="Baker R."/>
            <person name="Thomas B.C."/>
            <person name="Morowitz M.J."/>
            <person name="Banfield J.F."/>
        </authorList>
    </citation>
    <scope>NUCLEOTIDE SEQUENCE [LARGE SCALE GENOMIC DNA]</scope>
    <source>
        <strain evidence="2">S2_012_000_R2_81</strain>
    </source>
</reference>
<dbReference type="PANTHER" id="PTHR43162:SF1">
    <property type="entry name" value="PRESTALK A DIFFERENTIATION PROTEIN A"/>
    <property type="match status" value="1"/>
</dbReference>
<evidence type="ECO:0000313" key="2">
    <source>
        <dbReference type="EMBL" id="PZP26869.1"/>
    </source>
</evidence>
<gene>
    <name evidence="2" type="ORF">DI603_23335</name>
</gene>
<dbReference type="SUPFAM" id="SSF51735">
    <property type="entry name" value="NAD(P)-binding Rossmann-fold domains"/>
    <property type="match status" value="1"/>
</dbReference>
<dbReference type="InterPro" id="IPR036291">
    <property type="entry name" value="NAD(P)-bd_dom_sf"/>
</dbReference>
<accession>A0A2W5FB81</accession>
<feature type="domain" description="NmrA-like" evidence="1">
    <location>
        <begin position="8"/>
        <end position="238"/>
    </location>
</feature>
<name>A0A2W5FB81_9BURK</name>
<dbReference type="EMBL" id="QFOD01000045">
    <property type="protein sequence ID" value="PZP26869.1"/>
    <property type="molecule type" value="Genomic_DNA"/>
</dbReference>
<dbReference type="InterPro" id="IPR051604">
    <property type="entry name" value="Ergot_Alk_Oxidoreductase"/>
</dbReference>
<dbReference type="Proteomes" id="UP000249633">
    <property type="component" value="Unassembled WGS sequence"/>
</dbReference>
<dbReference type="AlphaFoldDB" id="A0A2W5FB81"/>
<sequence length="280" mass="29640">MNNLSDHLTLVLGATGKTGSRVAQKLSAQGIPVRTAARSGADVRFDWSDPSTFAGALNKVSGIYLVSPVMRVDFADIVARFLDEAERAGVGHVTYLSAYGMEHAPAEVALRAVELDLASRASLSHSIVRPAWFMQNFSETFVKPVNDEIVVPCGTGAEAFVSAEDIASVAAATLSDPARHAGRAYAPTGPEALTFEEAAAHISNVTGRKIAYRDVDRSAWVNAMIQAGVPAEYGEVLRILTETIASGRGSRPNNDVLAATGKAPTHFTDFAAATAVAWRQ</sequence>
<protein>
    <submittedName>
        <fullName evidence="2">NmrA family protein</fullName>
    </submittedName>
</protein>
<evidence type="ECO:0000259" key="1">
    <source>
        <dbReference type="Pfam" id="PF05368"/>
    </source>
</evidence>
<proteinExistence type="predicted"/>
<dbReference type="Gene3D" id="3.90.25.10">
    <property type="entry name" value="UDP-galactose 4-epimerase, domain 1"/>
    <property type="match status" value="1"/>
</dbReference>
<evidence type="ECO:0000313" key="3">
    <source>
        <dbReference type="Proteomes" id="UP000249633"/>
    </source>
</evidence>
<dbReference type="Pfam" id="PF05368">
    <property type="entry name" value="NmrA"/>
    <property type="match status" value="1"/>
</dbReference>
<dbReference type="InterPro" id="IPR008030">
    <property type="entry name" value="NmrA-like"/>
</dbReference>
<dbReference type="Gene3D" id="3.40.50.720">
    <property type="entry name" value="NAD(P)-binding Rossmann-like Domain"/>
    <property type="match status" value="1"/>
</dbReference>
<comment type="caution">
    <text evidence="2">The sequence shown here is derived from an EMBL/GenBank/DDBJ whole genome shotgun (WGS) entry which is preliminary data.</text>
</comment>